<gene>
    <name evidence="2" type="ORF">SAMN05428964_11119</name>
</gene>
<proteinExistence type="predicted"/>
<protein>
    <recommendedName>
        <fullName evidence="1">HTH cro/C1-type domain-containing protein</fullName>
    </recommendedName>
</protein>
<dbReference type="AlphaFoldDB" id="A0A285TZG3"/>
<evidence type="ECO:0000259" key="1">
    <source>
        <dbReference type="PROSITE" id="PS50943"/>
    </source>
</evidence>
<organism evidence="2 3">
    <name type="scientific">Thalassospira xiamenensis</name>
    <dbReference type="NCBI Taxonomy" id="220697"/>
    <lineage>
        <taxon>Bacteria</taxon>
        <taxon>Pseudomonadati</taxon>
        <taxon>Pseudomonadota</taxon>
        <taxon>Alphaproteobacteria</taxon>
        <taxon>Rhodospirillales</taxon>
        <taxon>Thalassospiraceae</taxon>
        <taxon>Thalassospira</taxon>
    </lineage>
</organism>
<accession>A0A285TZG3</accession>
<dbReference type="EMBL" id="OBMM01000011">
    <property type="protein sequence ID" value="SOC30931.1"/>
    <property type="molecule type" value="Genomic_DNA"/>
</dbReference>
<dbReference type="Gene3D" id="1.10.260.40">
    <property type="entry name" value="lambda repressor-like DNA-binding domains"/>
    <property type="match status" value="1"/>
</dbReference>
<evidence type="ECO:0000313" key="3">
    <source>
        <dbReference type="Proteomes" id="UP000219068"/>
    </source>
</evidence>
<dbReference type="Proteomes" id="UP000219068">
    <property type="component" value="Unassembled WGS sequence"/>
</dbReference>
<dbReference type="InterPro" id="IPR001387">
    <property type="entry name" value="Cro/C1-type_HTH"/>
</dbReference>
<name>A0A285TZG3_9PROT</name>
<sequence>MSRIRILREARRLSVEDIAETMGVPPQHIIRREKL</sequence>
<reference evidence="2 3" key="1">
    <citation type="submission" date="2017-08" db="EMBL/GenBank/DDBJ databases">
        <authorList>
            <person name="de Groot N.N."/>
        </authorList>
    </citation>
    <scope>NUCLEOTIDE SEQUENCE [LARGE SCALE GENOMIC DNA]</scope>
    <source>
        <strain evidence="2 3">USBA 78</strain>
    </source>
</reference>
<dbReference type="GO" id="GO:0003677">
    <property type="term" value="F:DNA binding"/>
    <property type="evidence" value="ECO:0007669"/>
    <property type="project" value="InterPro"/>
</dbReference>
<dbReference type="PROSITE" id="PS50943">
    <property type="entry name" value="HTH_CROC1"/>
    <property type="match status" value="1"/>
</dbReference>
<dbReference type="Pfam" id="PF01381">
    <property type="entry name" value="HTH_3"/>
    <property type="match status" value="1"/>
</dbReference>
<feature type="domain" description="HTH cro/C1-type" evidence="1">
    <location>
        <begin position="4"/>
        <end position="34"/>
    </location>
</feature>
<evidence type="ECO:0000313" key="2">
    <source>
        <dbReference type="EMBL" id="SOC30931.1"/>
    </source>
</evidence>
<dbReference type="InterPro" id="IPR010982">
    <property type="entry name" value="Lambda_DNA-bd_dom_sf"/>
</dbReference>
<dbReference type="SUPFAM" id="SSF47413">
    <property type="entry name" value="lambda repressor-like DNA-binding domains"/>
    <property type="match status" value="1"/>
</dbReference>
<dbReference type="RefSeq" id="WP_349290071.1">
    <property type="nucleotide sequence ID" value="NZ_OBMM01000011.1"/>
</dbReference>